<evidence type="ECO:0000256" key="1">
    <source>
        <dbReference type="SAM" id="Phobius"/>
    </source>
</evidence>
<protein>
    <submittedName>
        <fullName evidence="2">Uncharacterized protein</fullName>
    </submittedName>
</protein>
<comment type="caution">
    <text evidence="2">The sequence shown here is derived from an EMBL/GenBank/DDBJ whole genome shotgun (WGS) entry which is preliminary data.</text>
</comment>
<keyword evidence="1" id="KW-0472">Membrane</keyword>
<keyword evidence="3" id="KW-1185">Reference proteome</keyword>
<sequence>MHGRTVAAVGVATIGCLALVGVYGLVFGVLVEPSGELLVPVVGTLAVTALVVVGLAALGARSKRWRKNPYW</sequence>
<reference evidence="2 3" key="1">
    <citation type="submission" date="2018-10" db="EMBL/GenBank/DDBJ databases">
        <title>Natrarchaeobius chitinivorans gen. nov., sp. nov., and Natrarchaeobius haloalkaliphilus sp. nov., alkaliphilic, chitin-utilizing haloarchaea from hypersaline alkaline lakes.</title>
        <authorList>
            <person name="Sorokin D.Y."/>
            <person name="Elcheninov A.G."/>
            <person name="Kostrikina N.A."/>
            <person name="Bale N.J."/>
            <person name="Sinninghe Damste J.S."/>
            <person name="Khijniak T.V."/>
            <person name="Kublanov I.V."/>
            <person name="Toshchakov S.V."/>
        </authorList>
    </citation>
    <scope>NUCLEOTIDE SEQUENCE [LARGE SCALE GENOMIC DNA]</scope>
    <source>
        <strain evidence="2 3">AArcht7</strain>
    </source>
</reference>
<proteinExistence type="predicted"/>
<dbReference type="EMBL" id="REFZ01000013">
    <property type="protein sequence ID" value="RQG98711.1"/>
    <property type="molecule type" value="Genomic_DNA"/>
</dbReference>
<evidence type="ECO:0000313" key="2">
    <source>
        <dbReference type="EMBL" id="RQG98711.1"/>
    </source>
</evidence>
<keyword evidence="1" id="KW-0812">Transmembrane</keyword>
<feature type="transmembrane region" description="Helical" evidence="1">
    <location>
        <begin position="7"/>
        <end position="31"/>
    </location>
</feature>
<dbReference type="Proteomes" id="UP000281431">
    <property type="component" value="Unassembled WGS sequence"/>
</dbReference>
<keyword evidence="1" id="KW-1133">Transmembrane helix</keyword>
<feature type="transmembrane region" description="Helical" evidence="1">
    <location>
        <begin position="37"/>
        <end position="58"/>
    </location>
</feature>
<name>A0A3N6MR33_NATCH</name>
<dbReference type="AlphaFoldDB" id="A0A3N6MR33"/>
<dbReference type="PROSITE" id="PS51257">
    <property type="entry name" value="PROKAR_LIPOPROTEIN"/>
    <property type="match status" value="1"/>
</dbReference>
<organism evidence="2 3">
    <name type="scientific">Natrarchaeobius chitinivorans</name>
    <dbReference type="NCBI Taxonomy" id="1679083"/>
    <lineage>
        <taxon>Archaea</taxon>
        <taxon>Methanobacteriati</taxon>
        <taxon>Methanobacteriota</taxon>
        <taxon>Stenosarchaea group</taxon>
        <taxon>Halobacteria</taxon>
        <taxon>Halobacteriales</taxon>
        <taxon>Natrialbaceae</taxon>
        <taxon>Natrarchaeobius</taxon>
    </lineage>
</organism>
<evidence type="ECO:0000313" key="3">
    <source>
        <dbReference type="Proteomes" id="UP000281431"/>
    </source>
</evidence>
<accession>A0A3N6MR33</accession>
<gene>
    <name evidence="2" type="ORF">EA472_16845</name>
</gene>